<accession>A0A9X2LLK7</accession>
<comment type="caution">
    <text evidence="2">The sequence shown here is derived from an EMBL/GenBank/DDBJ whole genome shotgun (WGS) entry which is preliminary data.</text>
</comment>
<keyword evidence="3" id="KW-1185">Reference proteome</keyword>
<dbReference type="Proteomes" id="UP001142374">
    <property type="component" value="Unassembled WGS sequence"/>
</dbReference>
<evidence type="ECO:0000313" key="3">
    <source>
        <dbReference type="Proteomes" id="UP001142374"/>
    </source>
</evidence>
<feature type="compositionally biased region" description="Low complexity" evidence="1">
    <location>
        <begin position="22"/>
        <end position="31"/>
    </location>
</feature>
<evidence type="ECO:0000256" key="1">
    <source>
        <dbReference type="SAM" id="MobiDB-lite"/>
    </source>
</evidence>
<evidence type="ECO:0000313" key="2">
    <source>
        <dbReference type="EMBL" id="MCQ8773569.1"/>
    </source>
</evidence>
<reference evidence="2" key="1">
    <citation type="submission" date="2022-06" db="EMBL/GenBank/DDBJ databases">
        <title>WGS of actinobacteria.</title>
        <authorList>
            <person name="Thawai C."/>
        </authorList>
    </citation>
    <scope>NUCLEOTIDE SEQUENCE</scope>
    <source>
        <strain evidence="2">AA8</strain>
    </source>
</reference>
<dbReference type="RefSeq" id="WP_168095572.1">
    <property type="nucleotide sequence ID" value="NZ_JAATER010000442.1"/>
</dbReference>
<sequence length="81" mass="8488">MAHRTVVPSAAGRAAHARKGNRSPAAFARATAADRRVRAPCHDVRHAFSTGNALRNAAEVLDVFDVSDGPVEKFGGVVVVP</sequence>
<feature type="region of interest" description="Disordered" evidence="1">
    <location>
        <begin position="1"/>
        <end position="32"/>
    </location>
</feature>
<name>A0A9X2LLK7_9ACTN</name>
<organism evidence="2 3">
    <name type="scientific">Streptomyces telluris</name>
    <dbReference type="NCBI Taxonomy" id="2720021"/>
    <lineage>
        <taxon>Bacteria</taxon>
        <taxon>Bacillati</taxon>
        <taxon>Actinomycetota</taxon>
        <taxon>Actinomycetes</taxon>
        <taxon>Kitasatosporales</taxon>
        <taxon>Streptomycetaceae</taxon>
        <taxon>Streptomyces</taxon>
    </lineage>
</organism>
<dbReference type="EMBL" id="JANIID010000031">
    <property type="protein sequence ID" value="MCQ8773569.1"/>
    <property type="molecule type" value="Genomic_DNA"/>
</dbReference>
<dbReference type="AlphaFoldDB" id="A0A9X2LLK7"/>
<protein>
    <submittedName>
        <fullName evidence="2">Uncharacterized protein</fullName>
    </submittedName>
</protein>
<gene>
    <name evidence="2" type="ORF">NQU55_27990</name>
</gene>
<proteinExistence type="predicted"/>